<dbReference type="GO" id="GO:0003938">
    <property type="term" value="F:IMP dehydrogenase activity"/>
    <property type="evidence" value="ECO:0007669"/>
    <property type="project" value="UniProtKB-EC"/>
</dbReference>
<keyword evidence="7 11" id="KW-0560">Oxidoreductase</keyword>
<evidence type="ECO:0000256" key="1">
    <source>
        <dbReference type="ARBA" id="ARBA00001958"/>
    </source>
</evidence>
<comment type="caution">
    <text evidence="11">Lacks conserved residue(s) required for the propagation of feature annotation.</text>
</comment>
<protein>
    <recommendedName>
        <fullName evidence="11 14">Inosine-5'-monophosphate dehydrogenase</fullName>
        <shortName evidence="11">IMP dehydrogenase</shortName>
        <shortName evidence="11">IMPD</shortName>
        <shortName evidence="11">IMPDH</shortName>
        <ecNumber evidence="11 14">1.1.1.205</ecNumber>
    </recommendedName>
</protein>
<dbReference type="RefSeq" id="WP_124757800.1">
    <property type="nucleotide sequence ID" value="NZ_CBCRWA010000002.1"/>
</dbReference>
<comment type="function">
    <text evidence="11">Catalyzes the conversion of inosine 5'-phosphate (IMP) to xanthosine 5'-phosphate (XMP), the first committed and rate-limiting step in the de novo synthesis of guanine nucleotides, and therefore plays an important role in the regulation of cell growth.</text>
</comment>
<comment type="pathway">
    <text evidence="11 14">Purine metabolism; XMP biosynthesis via de novo pathway; XMP from IMP: step 1/1.</text>
</comment>
<feature type="domain" description="CBS" evidence="15">
    <location>
        <begin position="156"/>
        <end position="213"/>
    </location>
</feature>
<feature type="active site" description="Proton acceptor" evidence="11">
    <location>
        <position position="403"/>
    </location>
</feature>
<dbReference type="PANTHER" id="PTHR11911:SF111">
    <property type="entry name" value="INOSINE-5'-MONOPHOSPHATE DEHYDROGENASE"/>
    <property type="match status" value="1"/>
</dbReference>
<evidence type="ECO:0000256" key="12">
    <source>
        <dbReference type="PROSITE-ProRule" id="PRU00703"/>
    </source>
</evidence>
<dbReference type="HAMAP" id="MF_01964">
    <property type="entry name" value="IMPDH"/>
    <property type="match status" value="1"/>
</dbReference>
<dbReference type="EC" id="1.1.1.205" evidence="11 14"/>
<evidence type="ECO:0000256" key="3">
    <source>
        <dbReference type="ARBA" id="ARBA00022723"/>
    </source>
</evidence>
<dbReference type="NCBIfam" id="TIGR01302">
    <property type="entry name" value="IMP_dehydrog"/>
    <property type="match status" value="1"/>
</dbReference>
<keyword evidence="4 11" id="KW-0332">GMP biosynthesis</keyword>
<dbReference type="Pfam" id="PF00478">
    <property type="entry name" value="IMPDH"/>
    <property type="match status" value="1"/>
</dbReference>
<dbReference type="InterPro" id="IPR046342">
    <property type="entry name" value="CBS_dom_sf"/>
</dbReference>
<organism evidence="16 17">
    <name type="scientific">Kaistella daneshvariae</name>
    <dbReference type="NCBI Taxonomy" id="2487074"/>
    <lineage>
        <taxon>Bacteria</taxon>
        <taxon>Pseudomonadati</taxon>
        <taxon>Bacteroidota</taxon>
        <taxon>Flavobacteriia</taxon>
        <taxon>Flavobacteriales</taxon>
        <taxon>Weeksellaceae</taxon>
        <taxon>Chryseobacterium group</taxon>
        <taxon>Kaistella</taxon>
    </lineage>
</organism>
<feature type="binding site" description="in other chain" evidence="11">
    <location>
        <position position="304"/>
    </location>
    <ligand>
        <name>K(+)</name>
        <dbReference type="ChEBI" id="CHEBI:29103"/>
        <note>ligand shared between two tetrameric partners</note>
    </ligand>
</feature>
<feature type="binding site" evidence="11">
    <location>
        <position position="470"/>
    </location>
    <ligand>
        <name>K(+)</name>
        <dbReference type="ChEBI" id="CHEBI:29103"/>
        <note>ligand shared between two tetrameric partners</note>
    </ligand>
</feature>
<evidence type="ECO:0000256" key="8">
    <source>
        <dbReference type="ARBA" id="ARBA00023027"/>
    </source>
</evidence>
<evidence type="ECO:0000256" key="6">
    <source>
        <dbReference type="ARBA" id="ARBA00022958"/>
    </source>
</evidence>
<name>A0ABM7C8Q1_9FLAO</name>
<keyword evidence="9 12" id="KW-0129">CBS domain</keyword>
<dbReference type="Proteomes" id="UP000274483">
    <property type="component" value="Chromosome"/>
</dbReference>
<comment type="catalytic activity">
    <reaction evidence="10 11 14">
        <text>IMP + NAD(+) + H2O = XMP + NADH + H(+)</text>
        <dbReference type="Rhea" id="RHEA:11708"/>
        <dbReference type="ChEBI" id="CHEBI:15377"/>
        <dbReference type="ChEBI" id="CHEBI:15378"/>
        <dbReference type="ChEBI" id="CHEBI:57464"/>
        <dbReference type="ChEBI" id="CHEBI:57540"/>
        <dbReference type="ChEBI" id="CHEBI:57945"/>
        <dbReference type="ChEBI" id="CHEBI:58053"/>
        <dbReference type="EC" id="1.1.1.205"/>
    </reaction>
</comment>
<feature type="binding site" evidence="11">
    <location>
        <position position="469"/>
    </location>
    <ligand>
        <name>K(+)</name>
        <dbReference type="ChEBI" id="CHEBI:29103"/>
        <note>ligand shared between two tetrameric partners</note>
    </ligand>
</feature>
<evidence type="ECO:0000256" key="11">
    <source>
        <dbReference type="HAMAP-Rule" id="MF_01964"/>
    </source>
</evidence>
<feature type="active site" description="Thioimidate intermediate" evidence="11">
    <location>
        <position position="307"/>
    </location>
</feature>
<evidence type="ECO:0000259" key="15">
    <source>
        <dbReference type="PROSITE" id="PS51371"/>
    </source>
</evidence>
<proteinExistence type="inferred from homology"/>
<feature type="binding site" evidence="11">
    <location>
        <begin position="300"/>
        <end position="302"/>
    </location>
    <ligand>
        <name>NAD(+)</name>
        <dbReference type="ChEBI" id="CHEBI:57540"/>
    </ligand>
</feature>
<evidence type="ECO:0000256" key="5">
    <source>
        <dbReference type="ARBA" id="ARBA00022755"/>
    </source>
</evidence>
<comment type="similarity">
    <text evidence="2 11 13">Belongs to the IMPDH/GMPR family.</text>
</comment>
<dbReference type="InterPro" id="IPR001093">
    <property type="entry name" value="IMP_DH_GMPRt"/>
</dbReference>
<feature type="binding site" description="in other chain" evidence="11">
    <location>
        <position position="307"/>
    </location>
    <ligand>
        <name>K(+)</name>
        <dbReference type="ChEBI" id="CHEBI:29103"/>
        <note>ligand shared between two tetrameric partners</note>
    </ligand>
</feature>
<keyword evidence="17" id="KW-1185">Reference proteome</keyword>
<evidence type="ECO:0000256" key="9">
    <source>
        <dbReference type="ARBA" id="ARBA00023122"/>
    </source>
</evidence>
<evidence type="ECO:0000313" key="17">
    <source>
        <dbReference type="Proteomes" id="UP000274483"/>
    </source>
</evidence>
<dbReference type="InterPro" id="IPR005990">
    <property type="entry name" value="IMP_DH"/>
</dbReference>
<dbReference type="EMBL" id="CP034158">
    <property type="protein sequence ID" value="AZI67359.1"/>
    <property type="molecule type" value="Genomic_DNA"/>
</dbReference>
<dbReference type="SMART" id="SM00116">
    <property type="entry name" value="CBS"/>
    <property type="match status" value="2"/>
</dbReference>
<gene>
    <name evidence="11 16" type="primary">guaB</name>
    <name evidence="16" type="ORF">EIB71_06615</name>
</gene>
<dbReference type="PIRSF" id="PIRSF000130">
    <property type="entry name" value="IMPDH"/>
    <property type="match status" value="1"/>
</dbReference>
<comment type="activity regulation">
    <text evidence="11">Mycophenolic acid (MPA) is a non-competitive inhibitor that prevents formation of the closed enzyme conformation by binding to the same site as the amobile flap. In contrast, mizoribine monophosphate (MZP) is a competitive inhibitor that induces the closed conformation. MPA is a potent inhibitor of mammalian IMPDHs but a poor inhibitor of the bacterial enzymes. MZP is a more potent inhibitor of bacterial IMPDH.</text>
</comment>
<dbReference type="PANTHER" id="PTHR11911">
    <property type="entry name" value="INOSINE-5-MONOPHOSPHATE DEHYDROGENASE RELATED"/>
    <property type="match status" value="1"/>
</dbReference>
<keyword evidence="5 11" id="KW-0658">Purine biosynthesis</keyword>
<feature type="binding site" evidence="11">
    <location>
        <position position="471"/>
    </location>
    <ligand>
        <name>K(+)</name>
        <dbReference type="ChEBI" id="CHEBI:29103"/>
        <note>ligand shared between two tetrameric partners</note>
    </ligand>
</feature>
<feature type="binding site" evidence="11">
    <location>
        <position position="415"/>
    </location>
    <ligand>
        <name>IMP</name>
        <dbReference type="ChEBI" id="CHEBI:58053"/>
    </ligand>
</feature>
<evidence type="ECO:0000256" key="4">
    <source>
        <dbReference type="ARBA" id="ARBA00022749"/>
    </source>
</evidence>
<evidence type="ECO:0000256" key="7">
    <source>
        <dbReference type="ARBA" id="ARBA00023002"/>
    </source>
</evidence>
<feature type="binding site" evidence="11">
    <location>
        <begin position="363"/>
        <end position="364"/>
    </location>
    <ligand>
        <name>IMP</name>
        <dbReference type="ChEBI" id="CHEBI:58053"/>
    </ligand>
</feature>
<comment type="subunit">
    <text evidence="11">Homotetramer.</text>
</comment>
<keyword evidence="8 11" id="KW-0520">NAD</keyword>
<feature type="binding site" evidence="11">
    <location>
        <position position="250"/>
    </location>
    <ligand>
        <name>NAD(+)</name>
        <dbReference type="ChEBI" id="CHEBI:57540"/>
    </ligand>
</feature>
<keyword evidence="3 11" id="KW-0479">Metal-binding</keyword>
<dbReference type="InterPro" id="IPR000644">
    <property type="entry name" value="CBS_dom"/>
</dbReference>
<dbReference type="Pfam" id="PF00571">
    <property type="entry name" value="CBS"/>
    <property type="match status" value="2"/>
</dbReference>
<dbReference type="InterPro" id="IPR013785">
    <property type="entry name" value="Aldolase_TIM"/>
</dbReference>
<dbReference type="SMART" id="SM01240">
    <property type="entry name" value="IMPDH"/>
    <property type="match status" value="1"/>
</dbReference>
<feature type="domain" description="CBS" evidence="15">
    <location>
        <begin position="96"/>
        <end position="154"/>
    </location>
</feature>
<dbReference type="SUPFAM" id="SSF54631">
    <property type="entry name" value="CBS-domain pair"/>
    <property type="match status" value="1"/>
</dbReference>
<dbReference type="PROSITE" id="PS00487">
    <property type="entry name" value="IMP_DH_GMP_RED"/>
    <property type="match status" value="1"/>
</dbReference>
<feature type="binding site" evidence="11">
    <location>
        <begin position="340"/>
        <end position="342"/>
    </location>
    <ligand>
        <name>IMP</name>
        <dbReference type="ChEBI" id="CHEBI:58053"/>
    </ligand>
</feature>
<dbReference type="Gene3D" id="3.20.20.70">
    <property type="entry name" value="Aldolase class I"/>
    <property type="match status" value="1"/>
</dbReference>
<dbReference type="SUPFAM" id="SSF51412">
    <property type="entry name" value="Inosine monophosphate dehydrogenase (IMPDH)"/>
    <property type="match status" value="1"/>
</dbReference>
<evidence type="ECO:0000256" key="10">
    <source>
        <dbReference type="ARBA" id="ARBA00048028"/>
    </source>
</evidence>
<sequence length="486" mass="52278">MSIHNKIVETAITFDDVLLIPSYSEVLPNQVSLKSRLSDKITLQVPIISAAMDTVTEAEMAIALARIGGLGFIHKNMPIEEQASQVYRVKRSENGLISDPVTLTKDHTLGEARDLMSTYKISGLPVVDEENTLIGIITNRDVKYQQNLDAKVEELMTKEKLITSDKETTLEQAKEILLQNRIEKLPIVDQNFKLVGLITIKDIDNQMEYPNANKDQNGRLIVGAGVGIGEDTIDRVTALVNAGVDIIAVDSAHGHSKGVLDKVAEIRKNFPDLDIVGGNIVTAEGAKDLIEAGANILKVGVGPGSICTTRVVAGVGVPQLSAIYNVFEYAKSKNVAVIADGGIKLSGDIVKALASGANAVMLGSLLAGTDEAPGEEIIFQGRKFKLYQGMGSLSAMRRGGKERYFQSEAKKFVPEGIEGRVPHKGSLEDVVFQLTGGIRAGMGYCGTKDISTLQNEGKMVMITGSGLKESHPHDVIITQEAPNYSL</sequence>
<feature type="binding site" description="in other chain" evidence="11">
    <location>
        <position position="302"/>
    </location>
    <ligand>
        <name>K(+)</name>
        <dbReference type="ChEBI" id="CHEBI:29103"/>
        <note>ligand shared between two tetrameric partners</note>
    </ligand>
</feature>
<dbReference type="CDD" id="cd04601">
    <property type="entry name" value="CBS_pair_IMPDH"/>
    <property type="match status" value="1"/>
</dbReference>
<evidence type="ECO:0000256" key="13">
    <source>
        <dbReference type="RuleBase" id="RU003927"/>
    </source>
</evidence>
<feature type="binding site" evidence="11">
    <location>
        <position position="305"/>
    </location>
    <ligand>
        <name>IMP</name>
        <dbReference type="ChEBI" id="CHEBI:58053"/>
    </ligand>
</feature>
<keyword evidence="6 11" id="KW-0630">Potassium</keyword>
<feature type="binding site" evidence="11">
    <location>
        <begin position="387"/>
        <end position="391"/>
    </location>
    <ligand>
        <name>IMP</name>
        <dbReference type="ChEBI" id="CHEBI:58053"/>
    </ligand>
</feature>
<accession>A0ABM7C8Q1</accession>
<dbReference type="InterPro" id="IPR015875">
    <property type="entry name" value="IMP_DH/GMP_Rdtase_CS"/>
</dbReference>
<dbReference type="CDD" id="cd00381">
    <property type="entry name" value="IMPDH"/>
    <property type="match status" value="1"/>
</dbReference>
<dbReference type="PROSITE" id="PS51371">
    <property type="entry name" value="CBS"/>
    <property type="match status" value="2"/>
</dbReference>
<evidence type="ECO:0000256" key="2">
    <source>
        <dbReference type="ARBA" id="ARBA00005502"/>
    </source>
</evidence>
<evidence type="ECO:0000256" key="14">
    <source>
        <dbReference type="RuleBase" id="RU003928"/>
    </source>
</evidence>
<comment type="cofactor">
    <cofactor evidence="1 11">
        <name>K(+)</name>
        <dbReference type="ChEBI" id="CHEBI:29103"/>
    </cofactor>
</comment>
<evidence type="ECO:0000313" key="16">
    <source>
        <dbReference type="EMBL" id="AZI67359.1"/>
    </source>
</evidence>
<reference evidence="16 17" key="1">
    <citation type="submission" date="2018-11" db="EMBL/GenBank/DDBJ databases">
        <title>Proposal to divide the Flavobacteriaceae and reorganize its genera based on Amino Acid Identity values calculated from whole genome sequences.</title>
        <authorList>
            <person name="Nicholson A.C."/>
            <person name="Gulvik C.A."/>
            <person name="Whitney A.M."/>
            <person name="Humrighouse B.W."/>
            <person name="Bell M."/>
            <person name="Holmes B."/>
            <person name="Steigerwalt A.G."/>
            <person name="Villarma A."/>
            <person name="Sheth M."/>
            <person name="Batra D."/>
            <person name="Pryor J."/>
            <person name="Bernardet J.-F."/>
            <person name="Hugo C."/>
            <person name="Kampfer P."/>
            <person name="Newman J.D."/>
            <person name="McQuiston J.R."/>
        </authorList>
    </citation>
    <scope>NUCLEOTIDE SEQUENCE [LARGE SCALE GENOMIC DNA]</scope>
    <source>
        <strain evidence="16 17">H3001</strain>
    </source>
</reference>